<name>A0ABT6YB63_9BACT</name>
<comment type="subunit">
    <text evidence="4 5">Homodimer.</text>
</comment>
<dbReference type="Pfam" id="PF22660">
    <property type="entry name" value="RS_preATP-grasp-like"/>
    <property type="match status" value="1"/>
</dbReference>
<dbReference type="InterPro" id="IPR005875">
    <property type="entry name" value="PurK"/>
</dbReference>
<dbReference type="RefSeq" id="WP_283345393.1">
    <property type="nucleotide sequence ID" value="NZ_JASHIF010000012.1"/>
</dbReference>
<organism evidence="7 8">
    <name type="scientific">Flectobacillus roseus</name>
    <dbReference type="NCBI Taxonomy" id="502259"/>
    <lineage>
        <taxon>Bacteria</taxon>
        <taxon>Pseudomonadati</taxon>
        <taxon>Bacteroidota</taxon>
        <taxon>Cytophagia</taxon>
        <taxon>Cytophagales</taxon>
        <taxon>Flectobacillaceae</taxon>
        <taxon>Flectobacillus</taxon>
    </lineage>
</organism>
<dbReference type="Gene3D" id="3.40.50.20">
    <property type="match status" value="1"/>
</dbReference>
<comment type="function">
    <text evidence="4">Catalyzes the ATP-dependent conversion of 5-aminoimidazole ribonucleotide (AIR) and HCO(3)(-) to N5-carboxyaminoimidazole ribonucleotide (N5-CAIR).</text>
</comment>
<feature type="domain" description="ATP-grasp" evidence="6">
    <location>
        <begin position="111"/>
        <end position="293"/>
    </location>
</feature>
<dbReference type="InterPro" id="IPR054350">
    <property type="entry name" value="PurT/PurK_preATP-grasp"/>
</dbReference>
<dbReference type="SUPFAM" id="SSF52440">
    <property type="entry name" value="PreATP-grasp domain"/>
    <property type="match status" value="1"/>
</dbReference>
<evidence type="ECO:0000256" key="4">
    <source>
        <dbReference type="HAMAP-Rule" id="MF_01928"/>
    </source>
</evidence>
<dbReference type="Proteomes" id="UP001236507">
    <property type="component" value="Unassembled WGS sequence"/>
</dbReference>
<keyword evidence="3 4" id="KW-0067">ATP-binding</keyword>
<feature type="binding site" evidence="4">
    <location>
        <begin position="263"/>
        <end position="264"/>
    </location>
    <ligand>
        <name>ATP</name>
        <dbReference type="ChEBI" id="CHEBI:30616"/>
    </ligand>
</feature>
<dbReference type="NCBIfam" id="TIGR01161">
    <property type="entry name" value="purK"/>
    <property type="match status" value="1"/>
</dbReference>
<keyword evidence="1 4" id="KW-0547">Nucleotide-binding</keyword>
<dbReference type="InterPro" id="IPR013815">
    <property type="entry name" value="ATP_grasp_subdomain_1"/>
</dbReference>
<comment type="caution">
    <text evidence="7">The sequence shown here is derived from an EMBL/GenBank/DDBJ whole genome shotgun (WGS) entry which is preliminary data.</text>
</comment>
<reference evidence="7 8" key="1">
    <citation type="submission" date="2023-05" db="EMBL/GenBank/DDBJ databases">
        <title>Novel species of genus Flectobacillus isolated from stream in China.</title>
        <authorList>
            <person name="Lu H."/>
        </authorList>
    </citation>
    <scope>NUCLEOTIDE SEQUENCE [LARGE SCALE GENOMIC DNA]</scope>
    <source>
        <strain evidence="7 8">KCTC 42575</strain>
    </source>
</reference>
<dbReference type="InterPro" id="IPR011761">
    <property type="entry name" value="ATP-grasp"/>
</dbReference>
<dbReference type="EC" id="6.3.4.18" evidence="4 5"/>
<dbReference type="Gene3D" id="3.30.1490.20">
    <property type="entry name" value="ATP-grasp fold, A domain"/>
    <property type="match status" value="1"/>
</dbReference>
<feature type="binding site" evidence="4">
    <location>
        <position position="107"/>
    </location>
    <ligand>
        <name>ATP</name>
        <dbReference type="ChEBI" id="CHEBI:30616"/>
    </ligand>
</feature>
<evidence type="ECO:0000256" key="2">
    <source>
        <dbReference type="ARBA" id="ARBA00022755"/>
    </source>
</evidence>
<dbReference type="InterPro" id="IPR003135">
    <property type="entry name" value="ATP-grasp_carboxylate-amine"/>
</dbReference>
<dbReference type="SUPFAM" id="SSF51246">
    <property type="entry name" value="Rudiment single hybrid motif"/>
    <property type="match status" value="1"/>
</dbReference>
<comment type="similarity">
    <text evidence="4 5">Belongs to the PurK/PurT family.</text>
</comment>
<comment type="catalytic activity">
    <reaction evidence="4 5">
        <text>5-amino-1-(5-phospho-beta-D-ribosyl)imidazole + hydrogencarbonate + ATP = 5-carboxyamino-1-(5-phospho-D-ribosyl)imidazole + ADP + phosphate + 2 H(+)</text>
        <dbReference type="Rhea" id="RHEA:19317"/>
        <dbReference type="ChEBI" id="CHEBI:15378"/>
        <dbReference type="ChEBI" id="CHEBI:17544"/>
        <dbReference type="ChEBI" id="CHEBI:30616"/>
        <dbReference type="ChEBI" id="CHEBI:43474"/>
        <dbReference type="ChEBI" id="CHEBI:58730"/>
        <dbReference type="ChEBI" id="CHEBI:137981"/>
        <dbReference type="ChEBI" id="CHEBI:456216"/>
        <dbReference type="EC" id="6.3.4.18"/>
    </reaction>
</comment>
<sequence length="379" mass="41492">MPVFSKNFKLGLLGGGQLGRMMLQAAIDLDIHVKALDPDPNAPCAKIAPEFVCGSFLDFDTVYAFGQDCEVITIEIENVNLDALKKLQSEGKKVFPQPEVLELIQDKRIQKQFYRDHQLPTADFVLTDNAEAVAVNVDFLPAFNKLGRGGYDGKGVQRISSAEDVHLAFTEPSLLEKAVDFAKEIAVIVARNEQGECKTFPTVECVFHPVHNLVEYLFAPADVSEEISEKAKAIAIETAEKLGIVGLLAVELFLTKDGEVLINEVAPRTHNSGHHTIRANHTSQFEQHLRAVLGLPLGDTTAHSTAAMVNLLGEDGYSGDALYEGMSDVLSVAGVYPFLYGKTTTKPFRKMGHVTVVENDLAKLKEKVDFVKNTLKVIA</sequence>
<proteinExistence type="inferred from homology"/>
<dbReference type="PROSITE" id="PS50975">
    <property type="entry name" value="ATP_GRASP"/>
    <property type="match status" value="1"/>
</dbReference>
<keyword evidence="4 5" id="KW-0436">Ligase</keyword>
<dbReference type="EMBL" id="JASHIF010000012">
    <property type="protein sequence ID" value="MDI9860790.1"/>
    <property type="molecule type" value="Genomic_DNA"/>
</dbReference>
<evidence type="ECO:0000313" key="8">
    <source>
        <dbReference type="Proteomes" id="UP001236507"/>
    </source>
</evidence>
<dbReference type="InterPro" id="IPR040686">
    <property type="entry name" value="PurK_C"/>
</dbReference>
<keyword evidence="8" id="KW-1185">Reference proteome</keyword>
<dbReference type="GO" id="GO:0034028">
    <property type="term" value="F:5-(carboxyamino)imidazole ribonucleotide synthase activity"/>
    <property type="evidence" value="ECO:0007669"/>
    <property type="project" value="UniProtKB-EC"/>
</dbReference>
<dbReference type="PANTHER" id="PTHR11609">
    <property type="entry name" value="PURINE BIOSYNTHESIS PROTEIN 6/7, PUR6/7"/>
    <property type="match status" value="1"/>
</dbReference>
<dbReference type="Pfam" id="PF17769">
    <property type="entry name" value="PurK_C"/>
    <property type="match status" value="1"/>
</dbReference>
<dbReference type="InterPro" id="IPR016185">
    <property type="entry name" value="PreATP-grasp_dom_sf"/>
</dbReference>
<dbReference type="Pfam" id="PF02222">
    <property type="entry name" value="ATP-grasp"/>
    <property type="match status" value="1"/>
</dbReference>
<evidence type="ECO:0000256" key="1">
    <source>
        <dbReference type="ARBA" id="ARBA00022741"/>
    </source>
</evidence>
<evidence type="ECO:0000256" key="3">
    <source>
        <dbReference type="ARBA" id="ARBA00022840"/>
    </source>
</evidence>
<evidence type="ECO:0000256" key="5">
    <source>
        <dbReference type="RuleBase" id="RU361200"/>
    </source>
</evidence>
<dbReference type="NCBIfam" id="NF004679">
    <property type="entry name" value="PRK06019.1-5"/>
    <property type="match status" value="1"/>
</dbReference>
<comment type="pathway">
    <text evidence="4 5">Purine metabolism; IMP biosynthesis via de novo pathway; 5-amino-1-(5-phospho-D-ribosyl)imidazole-4-carboxylate from 5-amino-1-(5-phospho-D-ribosyl)imidazole (N5-CAIR route): step 1/2.</text>
</comment>
<evidence type="ECO:0000259" key="6">
    <source>
        <dbReference type="PROSITE" id="PS50975"/>
    </source>
</evidence>
<gene>
    <name evidence="4 5" type="primary">purK</name>
    <name evidence="7" type="ORF">QM524_16355</name>
</gene>
<feature type="binding site" evidence="4">
    <location>
        <begin position="176"/>
        <end position="179"/>
    </location>
    <ligand>
        <name>ATP</name>
        <dbReference type="ChEBI" id="CHEBI:30616"/>
    </ligand>
</feature>
<protein>
    <recommendedName>
        <fullName evidence="4 5">N5-carboxyaminoimidazole ribonucleotide synthase</fullName>
        <shortName evidence="4 5">N5-CAIR synthase</shortName>
        <ecNumber evidence="4 5">6.3.4.18</ecNumber>
    </recommendedName>
    <alternativeName>
        <fullName evidence="4 5">5-(carboxyamino)imidazole ribonucleotide synthetase</fullName>
    </alternativeName>
</protein>
<keyword evidence="2 4" id="KW-0658">Purine biosynthesis</keyword>
<dbReference type="InterPro" id="IPR011054">
    <property type="entry name" value="Rudment_hybrid_motif"/>
</dbReference>
<accession>A0ABT6YB63</accession>
<dbReference type="HAMAP" id="MF_01928">
    <property type="entry name" value="PurK"/>
    <property type="match status" value="1"/>
</dbReference>
<dbReference type="Gene3D" id="3.30.470.20">
    <property type="entry name" value="ATP-grasp fold, B domain"/>
    <property type="match status" value="1"/>
</dbReference>
<evidence type="ECO:0000313" key="7">
    <source>
        <dbReference type="EMBL" id="MDI9860790.1"/>
    </source>
</evidence>
<feature type="binding site" evidence="4">
    <location>
        <position position="184"/>
    </location>
    <ligand>
        <name>ATP</name>
        <dbReference type="ChEBI" id="CHEBI:30616"/>
    </ligand>
</feature>
<dbReference type="PANTHER" id="PTHR11609:SF5">
    <property type="entry name" value="PHOSPHORIBOSYLAMINOIMIDAZOLE CARBOXYLASE"/>
    <property type="match status" value="1"/>
</dbReference>
<comment type="caution">
    <text evidence="4">Lacks conserved residue(s) required for the propagation of feature annotation.</text>
</comment>
<dbReference type="SUPFAM" id="SSF56059">
    <property type="entry name" value="Glutathione synthetase ATP-binding domain-like"/>
    <property type="match status" value="1"/>
</dbReference>
<feature type="binding site" evidence="4">
    <location>
        <position position="145"/>
    </location>
    <ligand>
        <name>ATP</name>
        <dbReference type="ChEBI" id="CHEBI:30616"/>
    </ligand>
</feature>
<comment type="function">
    <text evidence="5">Catalyzes the ATP-dependent conversion of 5-aminoimidazole ribonucleotide (AIR) and HCO(3)- to N5-carboxyaminoimidazole ribonucleotide (N5-CAIR).</text>
</comment>